<reference evidence="3 4" key="1">
    <citation type="submission" date="2024-02" db="EMBL/GenBank/DDBJ databases">
        <title>A draft genome for the cacao thread blight pathogen Marasmius crinis-equi.</title>
        <authorList>
            <person name="Cohen S.P."/>
            <person name="Baruah I.K."/>
            <person name="Amoako-Attah I."/>
            <person name="Bukari Y."/>
            <person name="Meinhardt L.W."/>
            <person name="Bailey B.A."/>
        </authorList>
    </citation>
    <scope>NUCLEOTIDE SEQUENCE [LARGE SCALE GENOMIC DNA]</scope>
    <source>
        <strain evidence="3 4">GH-76</strain>
    </source>
</reference>
<dbReference type="InterPro" id="IPR000352">
    <property type="entry name" value="Pep_chain_release_fac_I"/>
</dbReference>
<accession>A0ABR3FRJ1</accession>
<organism evidence="3 4">
    <name type="scientific">Marasmius crinis-equi</name>
    <dbReference type="NCBI Taxonomy" id="585013"/>
    <lineage>
        <taxon>Eukaryota</taxon>
        <taxon>Fungi</taxon>
        <taxon>Dikarya</taxon>
        <taxon>Basidiomycota</taxon>
        <taxon>Agaricomycotina</taxon>
        <taxon>Agaricomycetes</taxon>
        <taxon>Agaricomycetidae</taxon>
        <taxon>Agaricales</taxon>
        <taxon>Marasmiineae</taxon>
        <taxon>Marasmiaceae</taxon>
        <taxon>Marasmius</taxon>
    </lineage>
</organism>
<dbReference type="SUPFAM" id="SSF110916">
    <property type="entry name" value="Peptidyl-tRNA hydrolase domain-like"/>
    <property type="match status" value="1"/>
</dbReference>
<comment type="caution">
    <text evidence="3">The sequence shown here is derived from an EMBL/GenBank/DDBJ whole genome shotgun (WGS) entry which is preliminary data.</text>
</comment>
<dbReference type="Proteomes" id="UP001465976">
    <property type="component" value="Unassembled WGS sequence"/>
</dbReference>
<dbReference type="Gene3D" id="3.30.160.20">
    <property type="match status" value="1"/>
</dbReference>
<feature type="compositionally biased region" description="Basic and acidic residues" evidence="1">
    <location>
        <begin position="162"/>
        <end position="178"/>
    </location>
</feature>
<sequence length="206" mass="22944">MLFKTFLTAVGGAGYRTRFLLLPKYPLTRPYSQEKPFPTPPNLSILEEPEDSAKARVWISQFQQVSIPKKLVELSFSASSGPGGQHVNRTNSKATLRCSVSSAWIPQWARPVLVKSPYYAPSSKSLLITSILSRSQHQNVDDCLSKLHALVLSAASASVKNETPEEKKKHVANLERAAKERRRKEKSYRSDVKKSRGKAYGGSGWD</sequence>
<evidence type="ECO:0000313" key="3">
    <source>
        <dbReference type="EMBL" id="KAL0578078.1"/>
    </source>
</evidence>
<dbReference type="EMBL" id="JBAHYK010000120">
    <property type="protein sequence ID" value="KAL0578078.1"/>
    <property type="molecule type" value="Genomic_DNA"/>
</dbReference>
<name>A0ABR3FRJ1_9AGAR</name>
<dbReference type="InterPro" id="IPR052104">
    <property type="entry name" value="Mito_Release_Factor_mL62"/>
</dbReference>
<proteinExistence type="predicted"/>
<protein>
    <recommendedName>
        <fullName evidence="2">Prokaryotic-type class I peptide chain release factors domain-containing protein</fullName>
    </recommendedName>
</protein>
<evidence type="ECO:0000313" key="4">
    <source>
        <dbReference type="Proteomes" id="UP001465976"/>
    </source>
</evidence>
<feature type="region of interest" description="Disordered" evidence="1">
    <location>
        <begin position="161"/>
        <end position="206"/>
    </location>
</feature>
<keyword evidence="4" id="KW-1185">Reference proteome</keyword>
<feature type="domain" description="Prokaryotic-type class I peptide chain release factors" evidence="2">
    <location>
        <begin position="64"/>
        <end position="196"/>
    </location>
</feature>
<evidence type="ECO:0000256" key="1">
    <source>
        <dbReference type="SAM" id="MobiDB-lite"/>
    </source>
</evidence>
<dbReference type="PANTHER" id="PTHR11075">
    <property type="entry name" value="PEPTIDE CHAIN RELEASE FACTOR"/>
    <property type="match status" value="1"/>
</dbReference>
<evidence type="ECO:0000259" key="2">
    <source>
        <dbReference type="Pfam" id="PF00472"/>
    </source>
</evidence>
<gene>
    <name evidence="3" type="ORF">V5O48_003896</name>
</gene>
<dbReference type="PANTHER" id="PTHR11075:SF54">
    <property type="entry name" value="LARGE RIBOSOMAL SUBUNIT PROTEIN ML62"/>
    <property type="match status" value="1"/>
</dbReference>
<dbReference type="Pfam" id="PF00472">
    <property type="entry name" value="RF-1"/>
    <property type="match status" value="1"/>
</dbReference>